<dbReference type="InterPro" id="IPR040919">
    <property type="entry name" value="Asparaginase_C"/>
</dbReference>
<dbReference type="Pfam" id="PF17763">
    <property type="entry name" value="Asparaginase_C"/>
    <property type="match status" value="1"/>
</dbReference>
<dbReference type="PROSITE" id="PS00144">
    <property type="entry name" value="ASN_GLN_ASE_1"/>
    <property type="match status" value="1"/>
</dbReference>
<dbReference type="EC" id="3.5.1.1" evidence="2"/>
<feature type="binding site" evidence="6">
    <location>
        <begin position="126"/>
        <end position="127"/>
    </location>
    <ligand>
        <name>substrate</name>
    </ligand>
</feature>
<reference evidence="11 12" key="1">
    <citation type="submission" date="2017-10" db="EMBL/GenBank/DDBJ databases">
        <title>The draft genome sequence of Williamsia sp. BULT 1.1 isolated from the semi-arid grassland soils from South Africa.</title>
        <authorList>
            <person name="Kabwe M.H."/>
            <person name="Govender N."/>
            <person name="Mutseka Lunga P."/>
            <person name="Vikram S."/>
            <person name="Makhalanyane T.P."/>
        </authorList>
    </citation>
    <scope>NUCLEOTIDE SEQUENCE [LARGE SCALE GENOMIC DNA]</scope>
    <source>
        <strain evidence="11 12">BULT 1.1</strain>
    </source>
</reference>
<evidence type="ECO:0000256" key="3">
    <source>
        <dbReference type="ARBA" id="ARBA00022801"/>
    </source>
</evidence>
<evidence type="ECO:0000313" key="11">
    <source>
        <dbReference type="EMBL" id="PHV66067.1"/>
    </source>
</evidence>
<proteinExistence type="inferred from homology"/>
<evidence type="ECO:0000256" key="4">
    <source>
        <dbReference type="ARBA" id="ARBA00049366"/>
    </source>
</evidence>
<evidence type="ECO:0000256" key="6">
    <source>
        <dbReference type="PIRSR" id="PIRSR001220-2"/>
    </source>
</evidence>
<keyword evidence="3" id="KW-0378">Hydrolase</keyword>
<evidence type="ECO:0000313" key="12">
    <source>
        <dbReference type="Proteomes" id="UP000225108"/>
    </source>
</evidence>
<dbReference type="CDD" id="cd08964">
    <property type="entry name" value="L-asparaginase_II"/>
    <property type="match status" value="1"/>
</dbReference>
<evidence type="ECO:0000259" key="9">
    <source>
        <dbReference type="Pfam" id="PF00710"/>
    </source>
</evidence>
<feature type="active site" evidence="8">
    <location>
        <position position="126"/>
    </location>
</feature>
<feature type="binding site" evidence="6">
    <location>
        <position position="93"/>
    </location>
    <ligand>
        <name>substrate</name>
    </ligand>
</feature>
<dbReference type="PIRSF" id="PIRSF500176">
    <property type="entry name" value="L_ASNase"/>
    <property type="match status" value="1"/>
</dbReference>
<feature type="active site" evidence="7">
    <location>
        <position position="53"/>
    </location>
</feature>
<evidence type="ECO:0000256" key="7">
    <source>
        <dbReference type="PROSITE-ProRule" id="PRU10099"/>
    </source>
</evidence>
<dbReference type="PANTHER" id="PTHR11707">
    <property type="entry name" value="L-ASPARAGINASE"/>
    <property type="match status" value="1"/>
</dbReference>
<dbReference type="PRINTS" id="PR00139">
    <property type="entry name" value="ASNGLNASE"/>
</dbReference>
<dbReference type="InterPro" id="IPR004550">
    <property type="entry name" value="AsnASE_II"/>
</dbReference>
<dbReference type="PROSITE" id="PS00917">
    <property type="entry name" value="ASN_GLN_ASE_2"/>
    <property type="match status" value="1"/>
</dbReference>
<protein>
    <recommendedName>
        <fullName evidence="2">asparaginase</fullName>
        <ecNumber evidence="2">3.5.1.1</ecNumber>
    </recommendedName>
</protein>
<dbReference type="PROSITE" id="PS51732">
    <property type="entry name" value="ASN_GLN_ASE_3"/>
    <property type="match status" value="1"/>
</dbReference>
<evidence type="ECO:0000256" key="8">
    <source>
        <dbReference type="PROSITE-ProRule" id="PRU10100"/>
    </source>
</evidence>
<dbReference type="Pfam" id="PF00710">
    <property type="entry name" value="Asparaginase"/>
    <property type="match status" value="1"/>
</dbReference>
<dbReference type="InterPro" id="IPR020827">
    <property type="entry name" value="Asparaginase/glutaminase_AS1"/>
</dbReference>
<feature type="active site" description="O-isoaspartyl threonine intermediate" evidence="5">
    <location>
        <position position="53"/>
    </location>
</feature>
<dbReference type="InterPro" id="IPR027474">
    <property type="entry name" value="L-asparaginase_N"/>
</dbReference>
<dbReference type="InterPro" id="IPR027475">
    <property type="entry name" value="Asparaginase/glutaminase_AS2"/>
</dbReference>
<organism evidence="11 12">
    <name type="scientific">Williamsia marianensis</name>
    <dbReference type="NCBI Taxonomy" id="85044"/>
    <lineage>
        <taxon>Bacteria</taxon>
        <taxon>Bacillati</taxon>
        <taxon>Actinomycetota</taxon>
        <taxon>Actinomycetes</taxon>
        <taxon>Mycobacteriales</taxon>
        <taxon>Nocardiaceae</taxon>
        <taxon>Williamsia</taxon>
    </lineage>
</organism>
<dbReference type="SFLD" id="SFLDS00057">
    <property type="entry name" value="Glutaminase/Asparaginase"/>
    <property type="match status" value="1"/>
</dbReference>
<feature type="domain" description="L-asparaginase N-terminal" evidence="9">
    <location>
        <begin position="45"/>
        <end position="210"/>
    </location>
</feature>
<dbReference type="PANTHER" id="PTHR11707:SF28">
    <property type="entry name" value="60 KDA LYSOPHOSPHOLIPASE"/>
    <property type="match status" value="1"/>
</dbReference>
<gene>
    <name evidence="11" type="ORF">CSW57_20765</name>
</gene>
<comment type="catalytic activity">
    <reaction evidence="4">
        <text>L-asparagine + H2O = L-aspartate + NH4(+)</text>
        <dbReference type="Rhea" id="RHEA:21016"/>
        <dbReference type="ChEBI" id="CHEBI:15377"/>
        <dbReference type="ChEBI" id="CHEBI:28938"/>
        <dbReference type="ChEBI" id="CHEBI:29991"/>
        <dbReference type="ChEBI" id="CHEBI:58048"/>
        <dbReference type="EC" id="3.5.1.1"/>
    </reaction>
</comment>
<feature type="domain" description="Asparaginase/glutaminase C-terminal" evidence="10">
    <location>
        <begin position="229"/>
        <end position="344"/>
    </location>
</feature>
<dbReference type="InterPro" id="IPR006034">
    <property type="entry name" value="Asparaginase/glutaminase-like"/>
</dbReference>
<dbReference type="Gene3D" id="3.40.50.40">
    <property type="match status" value="1"/>
</dbReference>
<dbReference type="GO" id="GO:0006528">
    <property type="term" value="P:asparagine metabolic process"/>
    <property type="evidence" value="ECO:0007669"/>
    <property type="project" value="InterPro"/>
</dbReference>
<dbReference type="Gene3D" id="3.40.50.1170">
    <property type="entry name" value="L-asparaginase, N-terminal domain"/>
    <property type="match status" value="1"/>
</dbReference>
<dbReference type="AlphaFoldDB" id="A0A2G3PJS3"/>
<dbReference type="SUPFAM" id="SSF53774">
    <property type="entry name" value="Glutaminase/Asparaginase"/>
    <property type="match status" value="1"/>
</dbReference>
<dbReference type="InterPro" id="IPR027473">
    <property type="entry name" value="L-asparaginase_C"/>
</dbReference>
<name>A0A2G3PJS3_WILMA</name>
<evidence type="ECO:0000256" key="2">
    <source>
        <dbReference type="ARBA" id="ARBA00012920"/>
    </source>
</evidence>
<evidence type="ECO:0000256" key="1">
    <source>
        <dbReference type="ARBA" id="ARBA00010518"/>
    </source>
</evidence>
<dbReference type="Proteomes" id="UP000225108">
    <property type="component" value="Unassembled WGS sequence"/>
</dbReference>
<dbReference type="InterPro" id="IPR036152">
    <property type="entry name" value="Asp/glu_Ase-like_sf"/>
</dbReference>
<comment type="similarity">
    <text evidence="1">Belongs to the asparaginase 1 family.</text>
</comment>
<dbReference type="EMBL" id="PEBD01000010">
    <property type="protein sequence ID" value="PHV66067.1"/>
    <property type="molecule type" value="Genomic_DNA"/>
</dbReference>
<dbReference type="SMART" id="SM00870">
    <property type="entry name" value="Asparaginase"/>
    <property type="match status" value="1"/>
</dbReference>
<comment type="caution">
    <text evidence="11">The sequence shown here is derived from an EMBL/GenBank/DDBJ whole genome shotgun (WGS) entry which is preliminary data.</text>
</comment>
<evidence type="ECO:0000256" key="5">
    <source>
        <dbReference type="PIRSR" id="PIRSR001220-1"/>
    </source>
</evidence>
<sequence>MEAVRTSRSAAWAVGPAPLCQKHAELTHSGLAVEAGGVVRTQPLVSILTTGGTIASRRFADGARPAVAAEALVAHHTEAGLELRTRDVLHLDSSSLLPEDLDAVRSAVVAELDDPSVTGVVLTHGTDTMEETAMLIDLMHADPRPVIMTGAQRPADSPDADGPANLSAAIAAAVDPVSRDRGVLIAMGGTLVPARGTAKFDSVADAPFATVRPNLPRPLLTPALIAGTRVDIVMLYPGVDPSIVGWCADAGSAGIVLIATGSGNTHPRVVDAVADVIGRGVVVVVSSRVPRGEIVATYSGGGGAVDLAARGAIISPWLRGPQARITLQALLAGGAGHADVAAFFAAE</sequence>
<evidence type="ECO:0000259" key="10">
    <source>
        <dbReference type="Pfam" id="PF17763"/>
    </source>
</evidence>
<dbReference type="InterPro" id="IPR037152">
    <property type="entry name" value="L-asparaginase_N_sf"/>
</dbReference>
<dbReference type="GO" id="GO:0004067">
    <property type="term" value="F:asparaginase activity"/>
    <property type="evidence" value="ECO:0007669"/>
    <property type="project" value="UniProtKB-UniRule"/>
</dbReference>
<accession>A0A2G3PJS3</accession>
<dbReference type="PIRSF" id="PIRSF001220">
    <property type="entry name" value="L-ASNase_gatD"/>
    <property type="match status" value="1"/>
</dbReference>